<reference evidence="5" key="1">
    <citation type="journal article" date="2019" name="Int. J. Syst. Evol. Microbiol.">
        <title>The Global Catalogue of Microorganisms (GCM) 10K type strain sequencing project: providing services to taxonomists for standard genome sequencing and annotation.</title>
        <authorList>
            <consortium name="The Broad Institute Genomics Platform"/>
            <consortium name="The Broad Institute Genome Sequencing Center for Infectious Disease"/>
            <person name="Wu L."/>
            <person name="Ma J."/>
        </authorList>
    </citation>
    <scope>NUCLEOTIDE SEQUENCE [LARGE SCALE GENOMIC DNA]</scope>
    <source>
        <strain evidence="5">CCUG 61889</strain>
    </source>
</reference>
<dbReference type="PROSITE" id="PS51272">
    <property type="entry name" value="SLH"/>
    <property type="match status" value="3"/>
</dbReference>
<dbReference type="RefSeq" id="WP_377916062.1">
    <property type="nucleotide sequence ID" value="NZ_JBHRZT010000052.1"/>
</dbReference>
<feature type="domain" description="SLH" evidence="3">
    <location>
        <begin position="26"/>
        <end position="89"/>
    </location>
</feature>
<dbReference type="PANTHER" id="PTHR43308:SF1">
    <property type="entry name" value="OUTER MEMBRANE PROTEIN ALPHA"/>
    <property type="match status" value="1"/>
</dbReference>
<comment type="caution">
    <text evidence="4">The sequence shown here is derived from an EMBL/GenBank/DDBJ whole genome shotgun (WGS) entry which is preliminary data.</text>
</comment>
<feature type="domain" description="SLH" evidence="3">
    <location>
        <begin position="145"/>
        <end position="208"/>
    </location>
</feature>
<evidence type="ECO:0000313" key="4">
    <source>
        <dbReference type="EMBL" id="MFC3884536.1"/>
    </source>
</evidence>
<dbReference type="Pfam" id="PF00395">
    <property type="entry name" value="SLH"/>
    <property type="match status" value="3"/>
</dbReference>
<accession>A0ABV8B5G0</accession>
<dbReference type="InterPro" id="IPR051465">
    <property type="entry name" value="Cell_Envelope_Struct_Comp"/>
</dbReference>
<feature type="domain" description="SLH" evidence="3">
    <location>
        <begin position="91"/>
        <end position="144"/>
    </location>
</feature>
<evidence type="ECO:0000256" key="2">
    <source>
        <dbReference type="SAM" id="SignalP"/>
    </source>
</evidence>
<evidence type="ECO:0000256" key="1">
    <source>
        <dbReference type="ARBA" id="ARBA00022729"/>
    </source>
</evidence>
<dbReference type="Proteomes" id="UP001595752">
    <property type="component" value="Unassembled WGS sequence"/>
</dbReference>
<keyword evidence="5" id="KW-1185">Reference proteome</keyword>
<organism evidence="4 5">
    <name type="scientific">Bacillus songklensis</name>
    <dbReference type="NCBI Taxonomy" id="1069116"/>
    <lineage>
        <taxon>Bacteria</taxon>
        <taxon>Bacillati</taxon>
        <taxon>Bacillota</taxon>
        <taxon>Bacilli</taxon>
        <taxon>Bacillales</taxon>
        <taxon>Bacillaceae</taxon>
        <taxon>Bacillus</taxon>
    </lineage>
</organism>
<protein>
    <submittedName>
        <fullName evidence="4">S-layer homology domain-containing protein</fullName>
    </submittedName>
</protein>
<dbReference type="EMBL" id="JBHRZT010000052">
    <property type="protein sequence ID" value="MFC3884536.1"/>
    <property type="molecule type" value="Genomic_DNA"/>
</dbReference>
<feature type="chain" id="PRO_5046712958" evidence="2">
    <location>
        <begin position="27"/>
        <end position="302"/>
    </location>
</feature>
<name>A0ABV8B5G0_9BACI</name>
<sequence length="302" mass="33567">MKKKLVQLTTAFLLIWGLMAPTSTSAASNFSDVPSNFWAYKEIQYLVGKEVIRGYPNGTFGPNNSIKRIQAASMLVKALGLSTTNHPNPGFKDLKPGDYGYEIAAAVADEGILTGSNGYFNPNGTLTRAQMAKILSEAYGLGYVFETTFRDVTKSHWAFRYVNALYGNGITTGYADFTFRPNENVSRAQFSVFMARALNPDFKPGIIFKADQAKAEWKNETTLVIEIPMRNNYPYTVTNIKSQFVLAVGETMIAEKSFNFGSGITLKSGETKTVTLEFTTKNMNEVEEGLLYLYWQSNGVRK</sequence>
<dbReference type="PANTHER" id="PTHR43308">
    <property type="entry name" value="OUTER MEMBRANE PROTEIN ALPHA-RELATED"/>
    <property type="match status" value="1"/>
</dbReference>
<evidence type="ECO:0000313" key="5">
    <source>
        <dbReference type="Proteomes" id="UP001595752"/>
    </source>
</evidence>
<dbReference type="InterPro" id="IPR001119">
    <property type="entry name" value="SLH_dom"/>
</dbReference>
<gene>
    <name evidence="4" type="ORF">ACFOU2_13885</name>
</gene>
<proteinExistence type="predicted"/>
<feature type="signal peptide" evidence="2">
    <location>
        <begin position="1"/>
        <end position="26"/>
    </location>
</feature>
<evidence type="ECO:0000259" key="3">
    <source>
        <dbReference type="PROSITE" id="PS51272"/>
    </source>
</evidence>
<keyword evidence="1 2" id="KW-0732">Signal</keyword>